<feature type="region of interest" description="Disordered" evidence="1">
    <location>
        <begin position="1"/>
        <end position="22"/>
    </location>
</feature>
<feature type="compositionally biased region" description="Basic and acidic residues" evidence="1">
    <location>
        <begin position="13"/>
        <end position="22"/>
    </location>
</feature>
<accession>D2EBQ9</accession>
<gene>
    <name evidence="2" type="ORF">SBWP25_0005</name>
</gene>
<sequence>MSRKPRFKLQRRNSGDAADKAQHGNKQWVNIFAQPMNRKGWCLTFDQATHPVPRRSRDVSRRNLSHHGETLNEIPGRCTRTCPDRWLCLPANPCRTVQRHGCLR</sequence>
<evidence type="ECO:0000256" key="1">
    <source>
        <dbReference type="SAM" id="MobiDB-lite"/>
    </source>
</evidence>
<proteinExistence type="predicted"/>
<organism evidence="2 3">
    <name type="scientific">Pseudomonas phage phi2</name>
    <dbReference type="NCBI Taxonomy" id="1450169"/>
    <lineage>
        <taxon>Viruses</taxon>
        <taxon>Duplodnaviria</taxon>
        <taxon>Heunggongvirae</taxon>
        <taxon>Uroviricota</taxon>
        <taxon>Caudoviricetes</taxon>
        <taxon>Autographivirales</taxon>
        <taxon>Autoscriptoviridae</taxon>
        <taxon>Tunggulvirus</taxon>
        <taxon>Tunggulvirus f2</taxon>
    </lineage>
</organism>
<keyword evidence="3" id="KW-1185">Reference proteome</keyword>
<dbReference type="Proteomes" id="UP000001906">
    <property type="component" value="Segment"/>
</dbReference>
<dbReference type="KEGG" id="vg:8673569"/>
<evidence type="ECO:0000313" key="3">
    <source>
        <dbReference type="Proteomes" id="UP000001906"/>
    </source>
</evidence>
<reference evidence="2 3" key="1">
    <citation type="journal article" date="2010" name="Nature">
        <title>Antagonistic coevolution accelerates molecular evolution.</title>
        <authorList>
            <person name="Paterson S."/>
            <person name="Vogwill T."/>
            <person name="Buckling A."/>
            <person name="Benmayor R."/>
            <person name="Spiers A.J."/>
            <person name="Thomson N.R."/>
            <person name="Quail M."/>
            <person name="Smith F."/>
            <person name="Walker D."/>
            <person name="Libberton B."/>
            <person name="Fenton A."/>
            <person name="Hall N."/>
            <person name="Brockhurst M.A."/>
        </authorList>
    </citation>
    <scope>NUCLEOTIDE SEQUENCE [LARGE SCALE GENOMIC DNA]</scope>
    <source>
        <strain evidence="3">phi 2</strain>
    </source>
</reference>
<dbReference type="EMBL" id="FN594518">
    <property type="protein sequence ID" value="CBH51575.1"/>
    <property type="molecule type" value="Genomic_DNA"/>
</dbReference>
<feature type="compositionally biased region" description="Basic residues" evidence="1">
    <location>
        <begin position="1"/>
        <end position="11"/>
    </location>
</feature>
<evidence type="ECO:0000313" key="2">
    <source>
        <dbReference type="EMBL" id="CBH51575.1"/>
    </source>
</evidence>
<dbReference type="RefSeq" id="YP_003345470.1">
    <property type="nucleotide sequence ID" value="NC_013638.1"/>
</dbReference>
<dbReference type="GeneID" id="8673569"/>
<protein>
    <submittedName>
        <fullName evidence="2">Hypothetical phage protein</fullName>
    </submittedName>
</protein>
<name>D2EBQ9_9CAUD</name>